<organism evidence="4 5">
    <name type="scientific">Faecalibacterium langellae</name>
    <dbReference type="NCBI Taxonomy" id="3435293"/>
    <lineage>
        <taxon>Bacteria</taxon>
        <taxon>Bacillati</taxon>
        <taxon>Bacillota</taxon>
        <taxon>Clostridia</taxon>
        <taxon>Eubacteriales</taxon>
        <taxon>Oscillospiraceae</taxon>
        <taxon>Faecalibacterium</taxon>
    </lineage>
</organism>
<evidence type="ECO:0008006" key="6">
    <source>
        <dbReference type="Google" id="ProtNLM"/>
    </source>
</evidence>
<evidence type="ECO:0000256" key="1">
    <source>
        <dbReference type="ARBA" id="ARBA00002486"/>
    </source>
</evidence>
<dbReference type="AlphaFoldDB" id="A0A2A6ZC08"/>
<dbReference type="SUPFAM" id="SSF53067">
    <property type="entry name" value="Actin-like ATPase domain"/>
    <property type="match status" value="2"/>
</dbReference>
<dbReference type="SUPFAM" id="SSF46785">
    <property type="entry name" value="Winged helix' DNA-binding domain"/>
    <property type="match status" value="1"/>
</dbReference>
<dbReference type="InterPro" id="IPR036390">
    <property type="entry name" value="WH_DNA-bd_sf"/>
</dbReference>
<dbReference type="EMBL" id="NMTQ01000021">
    <property type="protein sequence ID" value="PDX58910.1"/>
    <property type="molecule type" value="Genomic_DNA"/>
</dbReference>
<comment type="function">
    <text evidence="1">Transcriptional repressor of xylose-utilizing enzymes.</text>
</comment>
<dbReference type="InterPro" id="IPR043129">
    <property type="entry name" value="ATPase_NBD"/>
</dbReference>
<evidence type="ECO:0000256" key="3">
    <source>
        <dbReference type="ARBA" id="ARBA00022629"/>
    </source>
</evidence>
<gene>
    <name evidence="4" type="ORF">CGS46_05275</name>
</gene>
<dbReference type="Gene3D" id="3.30.420.40">
    <property type="match status" value="2"/>
</dbReference>
<dbReference type="InterPro" id="IPR000600">
    <property type="entry name" value="ROK"/>
</dbReference>
<sequence>MAEKEKQEALLSENNYRLLDEIRRQQTADKTKLSEASGFSWPTVSRLCEELRNRNYLAKDDLSLLPTVGYMLGIAVGTREIKVSLVDFAFQPVPRKRLRELGLGSLLDRDLLSARKEPKEAEEDYICLNSSQDLEKLAETLNNVLLAFLQTARASEDTSNPALPLVGIGIAFPGAVDTQKKQICACPNIPCLNEKNLDSLLCADVRTLLESLDVRVELCHNAEAGFLHEKEQLFHATDPVRRSLAESQNILCVYHGTGIGLSGCMAGRLLRGNNGFFGEIGHILSPDFSLQRLKSECTDQAQAAAIPEDKIPLSGCRCPFCQKTCLESLIRARVFESENLEVFKQKTDRERLHTFAQNEWNFKLLKQYIGFMVGTIINLFNPEVLILTGRLYDCVPEIWNSMNILKSGNSLSYSGSRCTIIPGSKRDNSVAVGAAISAYYHKYSYRTEEINWAKH</sequence>
<proteinExistence type="inferred from homology"/>
<dbReference type="PANTHER" id="PTHR18964">
    <property type="entry name" value="ROK (REPRESSOR, ORF, KINASE) FAMILY"/>
    <property type="match status" value="1"/>
</dbReference>
<comment type="similarity">
    <text evidence="2">Belongs to the ROK (NagC/XylR) family.</text>
</comment>
<dbReference type="Gene3D" id="1.10.10.10">
    <property type="entry name" value="Winged helix-like DNA-binding domain superfamily/Winged helix DNA-binding domain"/>
    <property type="match status" value="1"/>
</dbReference>
<keyword evidence="3" id="KW-0119">Carbohydrate metabolism</keyword>
<keyword evidence="5" id="KW-1185">Reference proteome</keyword>
<evidence type="ECO:0000313" key="5">
    <source>
        <dbReference type="Proteomes" id="UP000220752"/>
    </source>
</evidence>
<evidence type="ECO:0000313" key="4">
    <source>
        <dbReference type="EMBL" id="PDX58910.1"/>
    </source>
</evidence>
<comment type="caution">
    <text evidence="4">The sequence shown here is derived from an EMBL/GenBank/DDBJ whole genome shotgun (WGS) entry which is preliminary data.</text>
</comment>
<dbReference type="Proteomes" id="UP000220752">
    <property type="component" value="Unassembled WGS sequence"/>
</dbReference>
<name>A0A2A6ZC08_9FIRM</name>
<dbReference type="PANTHER" id="PTHR18964:SF149">
    <property type="entry name" value="BIFUNCTIONAL UDP-N-ACETYLGLUCOSAMINE 2-EPIMERASE_N-ACETYLMANNOSAMINE KINASE"/>
    <property type="match status" value="1"/>
</dbReference>
<dbReference type="Pfam" id="PF00480">
    <property type="entry name" value="ROK"/>
    <property type="match status" value="1"/>
</dbReference>
<accession>A0A2A6ZC08</accession>
<dbReference type="InterPro" id="IPR036388">
    <property type="entry name" value="WH-like_DNA-bd_sf"/>
</dbReference>
<protein>
    <recommendedName>
        <fullName evidence="6">ROK family protein</fullName>
    </recommendedName>
</protein>
<keyword evidence="3" id="KW-0859">Xylose metabolism</keyword>
<reference evidence="4 5" key="1">
    <citation type="journal article" date="2017" name="Front. Microbiol.">
        <title>New Insights into the Diversity of the Genus Faecalibacterium.</title>
        <authorList>
            <person name="Benevides L."/>
            <person name="Burman S."/>
            <person name="Martin R."/>
            <person name="Robert V."/>
            <person name="Thomas M."/>
            <person name="Miquel S."/>
            <person name="Chain F."/>
            <person name="Sokol H."/>
            <person name="Bermudez-Humaran L.G."/>
            <person name="Morrison M."/>
            <person name="Langella P."/>
            <person name="Azevedo V.A."/>
            <person name="Chatel J.M."/>
            <person name="Soares S."/>
        </authorList>
    </citation>
    <scope>NUCLEOTIDE SEQUENCE [LARGE SCALE GENOMIC DNA]</scope>
    <source>
        <strain evidence="5">CNCM I-4540</strain>
    </source>
</reference>
<dbReference type="CDD" id="cd23763">
    <property type="entry name" value="ASKHA_ATPase_ROK"/>
    <property type="match status" value="1"/>
</dbReference>
<dbReference type="GO" id="GO:0042732">
    <property type="term" value="P:D-xylose metabolic process"/>
    <property type="evidence" value="ECO:0007669"/>
    <property type="project" value="UniProtKB-KW"/>
</dbReference>
<evidence type="ECO:0000256" key="2">
    <source>
        <dbReference type="ARBA" id="ARBA00006479"/>
    </source>
</evidence>